<dbReference type="AlphaFoldDB" id="A0A426XUG7"/>
<gene>
    <name evidence="1" type="ORF">B296_00008070</name>
</gene>
<name>A0A426XUG7_ENSVE</name>
<proteinExistence type="predicted"/>
<evidence type="ECO:0000313" key="1">
    <source>
        <dbReference type="EMBL" id="RRT43153.1"/>
    </source>
</evidence>
<protein>
    <submittedName>
        <fullName evidence="1">Uncharacterized protein</fullName>
    </submittedName>
</protein>
<organism evidence="1 2">
    <name type="scientific">Ensete ventricosum</name>
    <name type="common">Abyssinian banana</name>
    <name type="synonym">Musa ensete</name>
    <dbReference type="NCBI Taxonomy" id="4639"/>
    <lineage>
        <taxon>Eukaryota</taxon>
        <taxon>Viridiplantae</taxon>
        <taxon>Streptophyta</taxon>
        <taxon>Embryophyta</taxon>
        <taxon>Tracheophyta</taxon>
        <taxon>Spermatophyta</taxon>
        <taxon>Magnoliopsida</taxon>
        <taxon>Liliopsida</taxon>
        <taxon>Zingiberales</taxon>
        <taxon>Musaceae</taxon>
        <taxon>Ensete</taxon>
    </lineage>
</organism>
<comment type="caution">
    <text evidence="1">The sequence shown here is derived from an EMBL/GenBank/DDBJ whole genome shotgun (WGS) entry which is preliminary data.</text>
</comment>
<reference evidence="1 2" key="1">
    <citation type="journal article" date="2014" name="Agronomy (Basel)">
        <title>A Draft Genome Sequence for Ensete ventricosum, the Drought-Tolerant Tree Against Hunger.</title>
        <authorList>
            <person name="Harrison J."/>
            <person name="Moore K.A."/>
            <person name="Paszkiewicz K."/>
            <person name="Jones T."/>
            <person name="Grant M."/>
            <person name="Ambacheew D."/>
            <person name="Muzemil S."/>
            <person name="Studholme D.J."/>
        </authorList>
    </citation>
    <scope>NUCLEOTIDE SEQUENCE [LARGE SCALE GENOMIC DNA]</scope>
</reference>
<accession>A0A426XUG7</accession>
<evidence type="ECO:0000313" key="2">
    <source>
        <dbReference type="Proteomes" id="UP000287651"/>
    </source>
</evidence>
<sequence>MSIVNKVSELLWDKNSPTDSLPLHCAPFFLPYRCIVRCHCSQSLPCNRDPLPLLDSTLSHLPIASSTCKQQQTKGLSTSSDNDLVDDVVQLRLSSADRTYKIGTNLPASSLLPLLVKLAKVLDRECTLVAPSSLDVGTAPVLPSQISVNYLRDIANAATTALCVPTSSSTSPAEVILGSAQRALSSSCIAVLLHLLPYHVDGVHCRKQPPTSTLLMDSAFNLPLA</sequence>
<dbReference type="EMBL" id="AMZH03017326">
    <property type="protein sequence ID" value="RRT43153.1"/>
    <property type="molecule type" value="Genomic_DNA"/>
</dbReference>
<dbReference type="Proteomes" id="UP000287651">
    <property type="component" value="Unassembled WGS sequence"/>
</dbReference>